<dbReference type="GO" id="GO:0044325">
    <property type="term" value="F:transmembrane transporter binding"/>
    <property type="evidence" value="ECO:0007669"/>
    <property type="project" value="TreeGrafter"/>
</dbReference>
<dbReference type="KEGG" id="ncc:104964937"/>
<dbReference type="PANTHER" id="PTHR13280">
    <property type="entry name" value="PHOSPHOFURIN ACIDIC CLUSTER SORTING PROTEIN"/>
    <property type="match status" value="1"/>
</dbReference>
<name>A0A6I9PWQ3_9TELE</name>
<dbReference type="PANTHER" id="PTHR13280:SF15">
    <property type="entry name" value="PHOSPHOFURIN ACIDIC CLUSTER SORTING PROTEIN 2"/>
    <property type="match status" value="1"/>
</dbReference>
<proteinExistence type="predicted"/>
<accession>A0A6I9PWQ3</accession>
<feature type="compositionally biased region" description="Basic and acidic residues" evidence="1">
    <location>
        <begin position="145"/>
        <end position="159"/>
    </location>
</feature>
<dbReference type="OrthoDB" id="28829at2759"/>
<dbReference type="Proteomes" id="UP000504611">
    <property type="component" value="Unplaced"/>
</dbReference>
<evidence type="ECO:0000313" key="4">
    <source>
        <dbReference type="RefSeq" id="XP_010792155.1"/>
    </source>
</evidence>
<feature type="region of interest" description="Disordered" evidence="1">
    <location>
        <begin position="43"/>
        <end position="165"/>
    </location>
</feature>
<feature type="non-terminal residue" evidence="4">
    <location>
        <position position="397"/>
    </location>
</feature>
<sequence length="397" mass="44071">VMQHPPEGGQVLPLCSHQKELQGKVAEIWIFSLSSQPIDHEEAALSEGPKIKCSAPCNRSSRYSTAMGSSVLDSEQDPAEPPPEVEEEDLDLDSVEFENPSDSGPELDDDDSVLSTPKPKLKPYFEGVSLSSSQTEIGSLHSVRSHREPPSPIDPDKTKSAGLKFPDDTVSDIVSFDEPEAVTPTTELEMDNMDTFLERLPPIGKMTKTESLIISSNRQEPKLAGRRGRSTSLKERQPSRPQNERANSLDNERSLDTRCHLQIPRKTVYDQLNHILVSDNQLPDSIILINTSDWQGQYLSDLLQNQQLPVVCTCTTADIQAALNTIVSRIQRFCNCNSQTPIPIKIAVAGAQHYLSAVLRLFVDHLSHKTPDWLGYMRFLVIPLGEEPKHHSNGVLT</sequence>
<evidence type="ECO:0000313" key="3">
    <source>
        <dbReference type="Proteomes" id="UP000504611"/>
    </source>
</evidence>
<evidence type="ECO:0000259" key="2">
    <source>
        <dbReference type="Pfam" id="PF10254"/>
    </source>
</evidence>
<feature type="compositionally biased region" description="Polar residues" evidence="1">
    <location>
        <begin position="57"/>
        <end position="73"/>
    </location>
</feature>
<dbReference type="RefSeq" id="XP_010792155.1">
    <property type="nucleotide sequence ID" value="XM_010793853.1"/>
</dbReference>
<reference evidence="4" key="1">
    <citation type="submission" date="2025-08" db="UniProtKB">
        <authorList>
            <consortium name="RefSeq"/>
        </authorList>
    </citation>
    <scope>IDENTIFICATION</scope>
    <source>
        <tissue evidence="4">Muscle</tissue>
    </source>
</reference>
<feature type="domain" description="Phosphofurin acidic cluster sorting protein 1/2 C-terminal" evidence="2">
    <location>
        <begin position="268"/>
        <end position="388"/>
    </location>
</feature>
<protein>
    <submittedName>
        <fullName evidence="4">Phosphofurin acidic cluster sorting protein 2-like</fullName>
    </submittedName>
</protein>
<feature type="non-terminal residue" evidence="4">
    <location>
        <position position="1"/>
    </location>
</feature>
<dbReference type="GO" id="GO:0072659">
    <property type="term" value="P:protein localization to plasma membrane"/>
    <property type="evidence" value="ECO:0007669"/>
    <property type="project" value="TreeGrafter"/>
</dbReference>
<keyword evidence="3" id="KW-1185">Reference proteome</keyword>
<organism evidence="3 4">
    <name type="scientific">Notothenia coriiceps</name>
    <name type="common">black rockcod</name>
    <dbReference type="NCBI Taxonomy" id="8208"/>
    <lineage>
        <taxon>Eukaryota</taxon>
        <taxon>Metazoa</taxon>
        <taxon>Chordata</taxon>
        <taxon>Craniata</taxon>
        <taxon>Vertebrata</taxon>
        <taxon>Euteleostomi</taxon>
        <taxon>Actinopterygii</taxon>
        <taxon>Neopterygii</taxon>
        <taxon>Teleostei</taxon>
        <taxon>Neoteleostei</taxon>
        <taxon>Acanthomorphata</taxon>
        <taxon>Eupercaria</taxon>
        <taxon>Perciformes</taxon>
        <taxon>Notothenioidei</taxon>
        <taxon>Nototheniidae</taxon>
        <taxon>Notothenia</taxon>
    </lineage>
</organism>
<feature type="compositionally biased region" description="Acidic residues" evidence="1">
    <location>
        <begin position="74"/>
        <end position="96"/>
    </location>
</feature>
<dbReference type="GeneID" id="104964937"/>
<dbReference type="InterPro" id="IPR019381">
    <property type="entry name" value="PACS1/2_C"/>
</dbReference>
<dbReference type="Pfam" id="PF10254">
    <property type="entry name" value="Pacs-1"/>
    <property type="match status" value="1"/>
</dbReference>
<dbReference type="AlphaFoldDB" id="A0A6I9PWQ3"/>
<feature type="region of interest" description="Disordered" evidence="1">
    <location>
        <begin position="212"/>
        <end position="253"/>
    </location>
</feature>
<evidence type="ECO:0000256" key="1">
    <source>
        <dbReference type="SAM" id="MobiDB-lite"/>
    </source>
</evidence>
<feature type="compositionally biased region" description="Polar residues" evidence="1">
    <location>
        <begin position="239"/>
        <end position="249"/>
    </location>
</feature>
<gene>
    <name evidence="4" type="primary">LOC104964937</name>
</gene>